<gene>
    <name evidence="1" type="ORF">SAMN06265364_11958</name>
</gene>
<evidence type="ECO:0000313" key="1">
    <source>
        <dbReference type="EMBL" id="SNR92288.1"/>
    </source>
</evidence>
<dbReference type="PROSITE" id="PS50893">
    <property type="entry name" value="ABC_TRANSPORTER_2"/>
    <property type="match status" value="1"/>
</dbReference>
<keyword evidence="2" id="KW-1185">Reference proteome</keyword>
<dbReference type="RefSeq" id="WP_089366522.1">
    <property type="nucleotide sequence ID" value="NZ_CP023863.1"/>
</dbReference>
<protein>
    <submittedName>
        <fullName evidence="1">ABC-2 type transport system ATP-binding protein</fullName>
    </submittedName>
</protein>
<dbReference type="Gene3D" id="3.40.50.300">
    <property type="entry name" value="P-loop containing nucleotide triphosphate hydrolases"/>
    <property type="match status" value="1"/>
</dbReference>
<sequence length="222" mass="25408">MIQINNIRKKYGSSVILHGMTLRLEKSKAYGIVGENGAGKSTLFRCLAGLEHYQGNVIMEEHCRIGYLPDTPYFYPLVTGKEFLEFCLKAAHLPCTGEEINQYNKLFNLPLNSYPSKYSLGMRKRLMLMALMMQKCDFYIMDEPFNGLDVAGVIILKDWIVKRKREGSTFLISSHIISALTDICETLAYIHQGKMMKTYEGKEAVPKVIEDDLKKYILKEDI</sequence>
<dbReference type="CDD" id="cd03230">
    <property type="entry name" value="ABC_DR_subfamily_A"/>
    <property type="match status" value="1"/>
</dbReference>
<accession>A0A2K9HGZ3</accession>
<keyword evidence="1" id="KW-0547">Nucleotide-binding</keyword>
<dbReference type="OrthoDB" id="9808363at2"/>
<dbReference type="GeneID" id="94029004"/>
<name>A0A2K9HGZ3_9BACT</name>
<dbReference type="SUPFAM" id="SSF52540">
    <property type="entry name" value="P-loop containing nucleoside triphosphate hydrolases"/>
    <property type="match status" value="1"/>
</dbReference>
<dbReference type="PANTHER" id="PTHR42939">
    <property type="entry name" value="ABC TRANSPORTER ATP-BINDING PROTEIN ALBC-RELATED"/>
    <property type="match status" value="1"/>
</dbReference>
<keyword evidence="1" id="KW-0067">ATP-binding</keyword>
<dbReference type="InterPro" id="IPR051782">
    <property type="entry name" value="ABC_Transporter_VariousFunc"/>
</dbReference>
<dbReference type="SMART" id="SM00382">
    <property type="entry name" value="AAA"/>
    <property type="match status" value="1"/>
</dbReference>
<dbReference type="AlphaFoldDB" id="A0A2K9HGZ3"/>
<dbReference type="Proteomes" id="UP000198427">
    <property type="component" value="Unassembled WGS sequence"/>
</dbReference>
<dbReference type="KEGG" id="pje:CRM71_06195"/>
<dbReference type="InterPro" id="IPR003593">
    <property type="entry name" value="AAA+_ATPase"/>
</dbReference>
<dbReference type="EMBL" id="FZNZ01000019">
    <property type="protein sequence ID" value="SNR92288.1"/>
    <property type="molecule type" value="Genomic_DNA"/>
</dbReference>
<evidence type="ECO:0000313" key="2">
    <source>
        <dbReference type="Proteomes" id="UP000198427"/>
    </source>
</evidence>
<comment type="caution">
    <text evidence="1">The sequence shown here is derived from an EMBL/GenBank/DDBJ whole genome shotgun (WGS) entry which is preliminary data.</text>
</comment>
<dbReference type="InterPro" id="IPR003439">
    <property type="entry name" value="ABC_transporter-like_ATP-bd"/>
</dbReference>
<dbReference type="GO" id="GO:0016887">
    <property type="term" value="F:ATP hydrolysis activity"/>
    <property type="evidence" value="ECO:0007669"/>
    <property type="project" value="InterPro"/>
</dbReference>
<organism evidence="1 2">
    <name type="scientific">Prevotella jejuni</name>
    <dbReference type="NCBI Taxonomy" id="1177574"/>
    <lineage>
        <taxon>Bacteria</taxon>
        <taxon>Pseudomonadati</taxon>
        <taxon>Bacteroidota</taxon>
        <taxon>Bacteroidia</taxon>
        <taxon>Bacteroidales</taxon>
        <taxon>Prevotellaceae</taxon>
        <taxon>Prevotella</taxon>
    </lineage>
</organism>
<dbReference type="PANTHER" id="PTHR42939:SF1">
    <property type="entry name" value="ABC TRANSPORTER ATP-BINDING PROTEIN ALBC-RELATED"/>
    <property type="match status" value="1"/>
</dbReference>
<dbReference type="InterPro" id="IPR027417">
    <property type="entry name" value="P-loop_NTPase"/>
</dbReference>
<proteinExistence type="predicted"/>
<dbReference type="Pfam" id="PF00005">
    <property type="entry name" value="ABC_tran"/>
    <property type="match status" value="1"/>
</dbReference>
<dbReference type="GO" id="GO:0005524">
    <property type="term" value="F:ATP binding"/>
    <property type="evidence" value="ECO:0007669"/>
    <property type="project" value="UniProtKB-KW"/>
</dbReference>
<reference evidence="1 2" key="1">
    <citation type="submission" date="2017-06" db="EMBL/GenBank/DDBJ databases">
        <authorList>
            <person name="Varghese N."/>
            <person name="Submissions S."/>
        </authorList>
    </citation>
    <scope>NUCLEOTIDE SEQUENCE [LARGE SCALE GENOMIC DNA]</scope>
    <source>
        <strain evidence="1 2">DSM 26989</strain>
    </source>
</reference>